<dbReference type="AlphaFoldDB" id="A0A5C5UX36"/>
<evidence type="ECO:0000313" key="2">
    <source>
        <dbReference type="Proteomes" id="UP000318878"/>
    </source>
</evidence>
<keyword evidence="2" id="KW-1185">Reference proteome</keyword>
<reference evidence="1 2" key="1">
    <citation type="submission" date="2019-02" db="EMBL/GenBank/DDBJ databases">
        <title>Deep-cultivation of Planctomycetes and their phenomic and genomic characterization uncovers novel biology.</title>
        <authorList>
            <person name="Wiegand S."/>
            <person name="Jogler M."/>
            <person name="Boedeker C."/>
            <person name="Pinto D."/>
            <person name="Vollmers J."/>
            <person name="Rivas-Marin E."/>
            <person name="Kohn T."/>
            <person name="Peeters S.H."/>
            <person name="Heuer A."/>
            <person name="Rast P."/>
            <person name="Oberbeckmann S."/>
            <person name="Bunk B."/>
            <person name="Jeske O."/>
            <person name="Meyerdierks A."/>
            <person name="Storesund J.E."/>
            <person name="Kallscheuer N."/>
            <person name="Luecker S."/>
            <person name="Lage O.M."/>
            <person name="Pohl T."/>
            <person name="Merkel B.J."/>
            <person name="Hornburger P."/>
            <person name="Mueller R.-W."/>
            <person name="Bruemmer F."/>
            <person name="Labrenz M."/>
            <person name="Spormann A.M."/>
            <person name="Op Den Camp H."/>
            <person name="Overmann J."/>
            <person name="Amann R."/>
            <person name="Jetten M.S.M."/>
            <person name="Mascher T."/>
            <person name="Medema M.H."/>
            <person name="Devos D.P."/>
            <person name="Kaster A.-K."/>
            <person name="Ovreas L."/>
            <person name="Rohde M."/>
            <person name="Galperin M.Y."/>
            <person name="Jogler C."/>
        </authorList>
    </citation>
    <scope>NUCLEOTIDE SEQUENCE [LARGE SCALE GENOMIC DNA]</scope>
    <source>
        <strain evidence="1 2">Enr8</strain>
    </source>
</reference>
<dbReference type="Proteomes" id="UP000318878">
    <property type="component" value="Unassembled WGS sequence"/>
</dbReference>
<gene>
    <name evidence="1" type="ORF">Enr8_44700</name>
</gene>
<proteinExistence type="predicted"/>
<accession>A0A5C5UX36</accession>
<dbReference type="EMBL" id="SJPF01000005">
    <property type="protein sequence ID" value="TWT30944.1"/>
    <property type="molecule type" value="Genomic_DNA"/>
</dbReference>
<protein>
    <submittedName>
        <fullName evidence="1">Uncharacterized protein</fullName>
    </submittedName>
</protein>
<sequence>MNTGPLVSFFSAAKWTGPILFFWAGASRRTRPIGNRDWTGPQRFFLNVGRFASEPKVDSVLQIFSRRRVRCADQGSADWLGQVERASPVRTADPTAFTESTRIPCALSSKRKKGPRLRPLGEFLFGSFGRPLNLQPHSLGLRLALSSPLIFSTDCVIARMRSRNNDVSRYFASREELCSEPGEVGRCHDGIFQQAGGVR</sequence>
<comment type="caution">
    <text evidence="1">The sequence shown here is derived from an EMBL/GenBank/DDBJ whole genome shotgun (WGS) entry which is preliminary data.</text>
</comment>
<evidence type="ECO:0000313" key="1">
    <source>
        <dbReference type="EMBL" id="TWT30944.1"/>
    </source>
</evidence>
<name>A0A5C5UX36_9BACT</name>
<organism evidence="1 2">
    <name type="scientific">Blastopirellula retiformator</name>
    <dbReference type="NCBI Taxonomy" id="2527970"/>
    <lineage>
        <taxon>Bacteria</taxon>
        <taxon>Pseudomonadati</taxon>
        <taxon>Planctomycetota</taxon>
        <taxon>Planctomycetia</taxon>
        <taxon>Pirellulales</taxon>
        <taxon>Pirellulaceae</taxon>
        <taxon>Blastopirellula</taxon>
    </lineage>
</organism>